<dbReference type="OrthoDB" id="5132737at2759"/>
<reference evidence="3" key="1">
    <citation type="journal article" date="2020" name="Stud. Mycol.">
        <title>101 Dothideomycetes genomes: a test case for predicting lifestyles and emergence of pathogens.</title>
        <authorList>
            <person name="Haridas S."/>
            <person name="Albert R."/>
            <person name="Binder M."/>
            <person name="Bloem J."/>
            <person name="Labutti K."/>
            <person name="Salamov A."/>
            <person name="Andreopoulos B."/>
            <person name="Baker S."/>
            <person name="Barry K."/>
            <person name="Bills G."/>
            <person name="Bluhm B."/>
            <person name="Cannon C."/>
            <person name="Castanera R."/>
            <person name="Culley D."/>
            <person name="Daum C."/>
            <person name="Ezra D."/>
            <person name="Gonzalez J."/>
            <person name="Henrissat B."/>
            <person name="Kuo A."/>
            <person name="Liang C."/>
            <person name="Lipzen A."/>
            <person name="Lutzoni F."/>
            <person name="Magnuson J."/>
            <person name="Mondo S."/>
            <person name="Nolan M."/>
            <person name="Ohm R."/>
            <person name="Pangilinan J."/>
            <person name="Park H.-J."/>
            <person name="Ramirez L."/>
            <person name="Alfaro M."/>
            <person name="Sun H."/>
            <person name="Tritt A."/>
            <person name="Yoshinaga Y."/>
            <person name="Zwiers L.-H."/>
            <person name="Turgeon B."/>
            <person name="Goodwin S."/>
            <person name="Spatafora J."/>
            <person name="Crous P."/>
            <person name="Grigoriev I."/>
        </authorList>
    </citation>
    <scope>NUCLEOTIDE SEQUENCE</scope>
    <source>
        <strain evidence="3">CBS 122367</strain>
    </source>
</reference>
<feature type="region of interest" description="Disordered" evidence="1">
    <location>
        <begin position="90"/>
        <end position="111"/>
    </location>
</feature>
<proteinExistence type="predicted"/>
<dbReference type="AlphaFoldDB" id="A0A6G1JLF5"/>
<evidence type="ECO:0000313" key="3">
    <source>
        <dbReference type="EMBL" id="KAF2691402.1"/>
    </source>
</evidence>
<dbReference type="PANTHER" id="PTHR42470:SF2">
    <property type="match status" value="1"/>
</dbReference>
<name>A0A6G1JLF5_9PLEO</name>
<gene>
    <name evidence="3" type="ORF">K458DRAFT_437888</name>
</gene>
<evidence type="ECO:0000256" key="1">
    <source>
        <dbReference type="SAM" id="MobiDB-lite"/>
    </source>
</evidence>
<feature type="compositionally biased region" description="Polar residues" evidence="1">
    <location>
        <begin position="90"/>
        <end position="103"/>
    </location>
</feature>
<organism evidence="3 4">
    <name type="scientific">Lentithecium fluviatile CBS 122367</name>
    <dbReference type="NCBI Taxonomy" id="1168545"/>
    <lineage>
        <taxon>Eukaryota</taxon>
        <taxon>Fungi</taxon>
        <taxon>Dikarya</taxon>
        <taxon>Ascomycota</taxon>
        <taxon>Pezizomycotina</taxon>
        <taxon>Dothideomycetes</taxon>
        <taxon>Pleosporomycetidae</taxon>
        <taxon>Pleosporales</taxon>
        <taxon>Massarineae</taxon>
        <taxon>Lentitheciaceae</taxon>
        <taxon>Lentithecium</taxon>
    </lineage>
</organism>
<feature type="domain" description="DUF7924" evidence="2">
    <location>
        <begin position="255"/>
        <end position="311"/>
    </location>
</feature>
<evidence type="ECO:0000259" key="2">
    <source>
        <dbReference type="Pfam" id="PF25545"/>
    </source>
</evidence>
<dbReference type="Proteomes" id="UP000799291">
    <property type="component" value="Unassembled WGS sequence"/>
</dbReference>
<evidence type="ECO:0000313" key="4">
    <source>
        <dbReference type="Proteomes" id="UP000799291"/>
    </source>
</evidence>
<dbReference type="Pfam" id="PF25545">
    <property type="entry name" value="DUF7924"/>
    <property type="match status" value="2"/>
</dbReference>
<dbReference type="EMBL" id="MU005569">
    <property type="protein sequence ID" value="KAF2691402.1"/>
    <property type="molecule type" value="Genomic_DNA"/>
</dbReference>
<sequence>MHPVTIAAWIRELESPAHSRLALPPLPSRKRAWPNQCETSVNEPFWTENGTWPTEDEDKTMDGFRGIVEHVLARKKSSASLCHKRSYASINTETAPTRTPSDQQAREQKTAPYRHPLYKRQFSERGSFMGRFSGISTGCIKLCQTLLESPQSPPQDTLFENSLFEGTLERIKGRNETRVIRDIAHLIVPPAETLPIRGTKHLKILREATNADWYSCVPLSGLRPQPDYSLSFKIEDFNPERLWKLHPLSLDLLRRCGASTLDIADRQNAHSQTVALRGLFKLFRLVSREKELHNKISGFSISHSDVNVRIAQADNIWIAWTAVMNILDLWVPDYLKWICSAIDILPTSWDLEVSERLELLTDPELDFPLSGLHQKPEE</sequence>
<dbReference type="PANTHER" id="PTHR42470">
    <property type="entry name" value="VAST DOMAIN-CONTAINING PROTEIN"/>
    <property type="match status" value="1"/>
</dbReference>
<protein>
    <recommendedName>
        <fullName evidence="2">DUF7924 domain-containing protein</fullName>
    </recommendedName>
</protein>
<feature type="domain" description="DUF7924" evidence="2">
    <location>
        <begin position="164"/>
        <end position="249"/>
    </location>
</feature>
<dbReference type="InterPro" id="IPR057684">
    <property type="entry name" value="DUF7924"/>
</dbReference>
<accession>A0A6G1JLF5</accession>
<keyword evidence="4" id="KW-1185">Reference proteome</keyword>